<proteinExistence type="predicted"/>
<dbReference type="KEGG" id="bse:Bsel_1645"/>
<dbReference type="AlphaFoldDB" id="D6XTL8"/>
<dbReference type="HOGENOM" id="CLU_3265700_0_0_9"/>
<accession>D6XTL8</accession>
<reference evidence="1" key="1">
    <citation type="submission" date="2009-10" db="EMBL/GenBank/DDBJ databases">
        <title>Complete sequence of Bacillus selenitireducens MLS10.</title>
        <authorList>
            <consortium name="US DOE Joint Genome Institute"/>
            <person name="Lucas S."/>
            <person name="Copeland A."/>
            <person name="Lapidus A."/>
            <person name="Glavina del Rio T."/>
            <person name="Dalin E."/>
            <person name="Tice H."/>
            <person name="Bruce D."/>
            <person name="Goodwin L."/>
            <person name="Pitluck S."/>
            <person name="Sims D."/>
            <person name="Brettin T."/>
            <person name="Detter J.C."/>
            <person name="Han C."/>
            <person name="Larimer F."/>
            <person name="Land M."/>
            <person name="Hauser L."/>
            <person name="Kyrpides N."/>
            <person name="Ovchinnikova G."/>
            <person name="Stolz J."/>
        </authorList>
    </citation>
    <scope>NUCLEOTIDE SEQUENCE [LARGE SCALE GENOMIC DNA]</scope>
    <source>
        <strain evidence="1">MLS10</strain>
    </source>
</reference>
<evidence type="ECO:0000313" key="2">
    <source>
        <dbReference type="Proteomes" id="UP000000271"/>
    </source>
</evidence>
<name>D6XTL8_BACIE</name>
<sequence length="41" mass="4660">MEGDPFLFELIFSKISKKTPILKLSDFLSDKSGGLWWVVVS</sequence>
<dbReference type="Proteomes" id="UP000000271">
    <property type="component" value="Chromosome"/>
</dbReference>
<organism evidence="1 2">
    <name type="scientific">Bacillus selenitireducens (strain ATCC 700615 / DSM 15326 / MLS10)</name>
    <dbReference type="NCBI Taxonomy" id="439292"/>
    <lineage>
        <taxon>Bacteria</taxon>
        <taxon>Bacillati</taxon>
        <taxon>Bacillota</taxon>
        <taxon>Bacilli</taxon>
        <taxon>Bacillales</taxon>
        <taxon>Bacillaceae</taxon>
        <taxon>Salisediminibacterium</taxon>
    </lineage>
</organism>
<dbReference type="EMBL" id="CP001791">
    <property type="protein sequence ID" value="ADH99154.1"/>
    <property type="molecule type" value="Genomic_DNA"/>
</dbReference>
<gene>
    <name evidence="1" type="ordered locus">Bsel_1645</name>
</gene>
<keyword evidence="2" id="KW-1185">Reference proteome</keyword>
<protein>
    <submittedName>
        <fullName evidence="1">Uncharacterized protein</fullName>
    </submittedName>
</protein>
<dbReference type="STRING" id="439292.Bsel_1645"/>
<evidence type="ECO:0000313" key="1">
    <source>
        <dbReference type="EMBL" id="ADH99154.1"/>
    </source>
</evidence>